<dbReference type="GO" id="GO:0030036">
    <property type="term" value="P:actin cytoskeleton organization"/>
    <property type="evidence" value="ECO:0007669"/>
    <property type="project" value="InterPro"/>
</dbReference>
<evidence type="ECO:0000313" key="4">
    <source>
        <dbReference type="EMBL" id="KAI5611031.1"/>
    </source>
</evidence>
<feature type="repeat" description="Filamin" evidence="3">
    <location>
        <begin position="1"/>
        <end position="79"/>
    </location>
</feature>
<dbReference type="Pfam" id="PF00630">
    <property type="entry name" value="Filamin"/>
    <property type="match status" value="1"/>
</dbReference>
<evidence type="ECO:0000256" key="3">
    <source>
        <dbReference type="PROSITE-ProRule" id="PRU00087"/>
    </source>
</evidence>
<dbReference type="Gene3D" id="2.60.40.10">
    <property type="entry name" value="Immunoglobulins"/>
    <property type="match status" value="1"/>
</dbReference>
<keyword evidence="2" id="KW-0677">Repeat</keyword>
<keyword evidence="5" id="KW-1185">Reference proteome</keyword>
<dbReference type="GO" id="GO:0007399">
    <property type="term" value="P:nervous system development"/>
    <property type="evidence" value="ECO:0007669"/>
    <property type="project" value="UniProtKB-ARBA"/>
</dbReference>
<sequence length="103" mass="10761">ESGLKVNQPASFAVRLNGAQGAIDAKVHSPSGALEDCVVSELEQDKYAIRFIPRENGIHAIDVKFNSTHIPGSPFQVRVGEPGQGGDAGLVTAYGSGLERGTT</sequence>
<comment type="similarity">
    <text evidence="1">Belongs to the filamin family.</text>
</comment>
<dbReference type="GO" id="GO:0051015">
    <property type="term" value="F:actin filament binding"/>
    <property type="evidence" value="ECO:0007669"/>
    <property type="project" value="InterPro"/>
</dbReference>
<name>A0AAD5A7A2_SILAS</name>
<proteinExistence type="inferred from homology"/>
<dbReference type="SUPFAM" id="SSF81296">
    <property type="entry name" value="E set domains"/>
    <property type="match status" value="1"/>
</dbReference>
<protein>
    <submittedName>
        <fullName evidence="4">Filamin-B isoform X2</fullName>
    </submittedName>
</protein>
<dbReference type="InterPro" id="IPR017868">
    <property type="entry name" value="Filamin/ABP280_repeat-like"/>
</dbReference>
<dbReference type="FunFam" id="2.60.40.10:FF:000092">
    <property type="entry name" value="Filamin-B isoform B"/>
    <property type="match status" value="1"/>
</dbReference>
<dbReference type="Proteomes" id="UP001205998">
    <property type="component" value="Unassembled WGS sequence"/>
</dbReference>
<dbReference type="InterPro" id="IPR013783">
    <property type="entry name" value="Ig-like_fold"/>
</dbReference>
<evidence type="ECO:0000256" key="2">
    <source>
        <dbReference type="ARBA" id="ARBA00022737"/>
    </source>
</evidence>
<evidence type="ECO:0000256" key="1">
    <source>
        <dbReference type="ARBA" id="ARBA00009238"/>
    </source>
</evidence>
<dbReference type="AlphaFoldDB" id="A0AAD5A7A2"/>
<accession>A0AAD5A7A2</accession>
<organism evidence="4 5">
    <name type="scientific">Silurus asotus</name>
    <name type="common">Amur catfish</name>
    <name type="synonym">Parasilurus asotus</name>
    <dbReference type="NCBI Taxonomy" id="30991"/>
    <lineage>
        <taxon>Eukaryota</taxon>
        <taxon>Metazoa</taxon>
        <taxon>Chordata</taxon>
        <taxon>Craniata</taxon>
        <taxon>Vertebrata</taxon>
        <taxon>Euteleostomi</taxon>
        <taxon>Actinopterygii</taxon>
        <taxon>Neopterygii</taxon>
        <taxon>Teleostei</taxon>
        <taxon>Ostariophysi</taxon>
        <taxon>Siluriformes</taxon>
        <taxon>Siluridae</taxon>
        <taxon>Silurus</taxon>
    </lineage>
</organism>
<evidence type="ECO:0000313" key="5">
    <source>
        <dbReference type="Proteomes" id="UP001205998"/>
    </source>
</evidence>
<dbReference type="PANTHER" id="PTHR38537:SF7">
    <property type="entry name" value="FILAMIN-B"/>
    <property type="match status" value="1"/>
</dbReference>
<reference evidence="4" key="1">
    <citation type="submission" date="2018-07" db="EMBL/GenBank/DDBJ databases">
        <title>Comparative genomics of catfishes provides insights into carnivory and benthic adaptation.</title>
        <authorList>
            <person name="Zhang Y."/>
            <person name="Wang D."/>
            <person name="Peng Z."/>
            <person name="Zheng S."/>
            <person name="Shao F."/>
            <person name="Tao W."/>
        </authorList>
    </citation>
    <scope>NUCLEOTIDE SEQUENCE</scope>
    <source>
        <strain evidence="4">Chongqing</strain>
    </source>
</reference>
<dbReference type="EMBL" id="MU569990">
    <property type="protein sequence ID" value="KAI5611031.1"/>
    <property type="molecule type" value="Genomic_DNA"/>
</dbReference>
<feature type="non-terminal residue" evidence="4">
    <location>
        <position position="1"/>
    </location>
</feature>
<dbReference type="SMART" id="SM00557">
    <property type="entry name" value="IG_FLMN"/>
    <property type="match status" value="1"/>
</dbReference>
<dbReference type="InterPro" id="IPR001298">
    <property type="entry name" value="Filamin/ABP280_rpt"/>
</dbReference>
<dbReference type="InterPro" id="IPR014756">
    <property type="entry name" value="Ig_E-set"/>
</dbReference>
<gene>
    <name evidence="4" type="ORF">C0J50_11942</name>
</gene>
<dbReference type="PANTHER" id="PTHR38537">
    <property type="entry name" value="JITTERBUG, ISOFORM N"/>
    <property type="match status" value="1"/>
</dbReference>
<dbReference type="PROSITE" id="PS50194">
    <property type="entry name" value="FILAMIN_REPEAT"/>
    <property type="match status" value="1"/>
</dbReference>
<dbReference type="InterPro" id="IPR044801">
    <property type="entry name" value="Filamin"/>
</dbReference>
<comment type="caution">
    <text evidence="4">The sequence shown here is derived from an EMBL/GenBank/DDBJ whole genome shotgun (WGS) entry which is preliminary data.</text>
</comment>
<feature type="non-terminal residue" evidence="4">
    <location>
        <position position="103"/>
    </location>
</feature>